<dbReference type="EMBL" id="KN822098">
    <property type="protein sequence ID" value="KIM57616.1"/>
    <property type="molecule type" value="Genomic_DNA"/>
</dbReference>
<organism evidence="7 8">
    <name type="scientific">Scleroderma citrinum Foug A</name>
    <dbReference type="NCBI Taxonomy" id="1036808"/>
    <lineage>
        <taxon>Eukaryota</taxon>
        <taxon>Fungi</taxon>
        <taxon>Dikarya</taxon>
        <taxon>Basidiomycota</taxon>
        <taxon>Agaricomycotina</taxon>
        <taxon>Agaricomycetes</taxon>
        <taxon>Agaricomycetidae</taxon>
        <taxon>Boletales</taxon>
        <taxon>Sclerodermatineae</taxon>
        <taxon>Sclerodermataceae</taxon>
        <taxon>Scleroderma</taxon>
    </lineage>
</organism>
<evidence type="ECO:0000313" key="8">
    <source>
        <dbReference type="Proteomes" id="UP000053989"/>
    </source>
</evidence>
<dbReference type="FunCoup" id="A0A0C3DNP7">
    <property type="interactions" value="131"/>
</dbReference>
<dbReference type="GO" id="GO:0005730">
    <property type="term" value="C:nucleolus"/>
    <property type="evidence" value="ECO:0007669"/>
    <property type="project" value="UniProtKB-SubCell"/>
</dbReference>
<reference evidence="7 8" key="1">
    <citation type="submission" date="2014-04" db="EMBL/GenBank/DDBJ databases">
        <authorList>
            <consortium name="DOE Joint Genome Institute"/>
            <person name="Kuo A."/>
            <person name="Kohler A."/>
            <person name="Nagy L.G."/>
            <person name="Floudas D."/>
            <person name="Copeland A."/>
            <person name="Barry K.W."/>
            <person name="Cichocki N."/>
            <person name="Veneault-Fourrey C."/>
            <person name="LaButti K."/>
            <person name="Lindquist E.A."/>
            <person name="Lipzen A."/>
            <person name="Lundell T."/>
            <person name="Morin E."/>
            <person name="Murat C."/>
            <person name="Sun H."/>
            <person name="Tunlid A."/>
            <person name="Henrissat B."/>
            <person name="Grigoriev I.V."/>
            <person name="Hibbett D.S."/>
            <person name="Martin F."/>
            <person name="Nordberg H.P."/>
            <person name="Cantor M.N."/>
            <person name="Hua S.X."/>
        </authorList>
    </citation>
    <scope>NUCLEOTIDE SEQUENCE [LARGE SCALE GENOMIC DNA]</scope>
    <source>
        <strain evidence="7 8">Foug A</strain>
    </source>
</reference>
<evidence type="ECO:0000313" key="7">
    <source>
        <dbReference type="EMBL" id="KIM57616.1"/>
    </source>
</evidence>
<feature type="compositionally biased region" description="Basic residues" evidence="6">
    <location>
        <begin position="1"/>
        <end position="27"/>
    </location>
</feature>
<name>A0A0C3DNP7_9AGAM</name>
<evidence type="ECO:0000256" key="1">
    <source>
        <dbReference type="ARBA" id="ARBA00002889"/>
    </source>
</evidence>
<gene>
    <name evidence="7" type="ORF">SCLCIDRAFT_16926</name>
</gene>
<dbReference type="HOGENOM" id="CLU_078857_1_0_1"/>
<evidence type="ECO:0000256" key="3">
    <source>
        <dbReference type="ARBA" id="ARBA00008479"/>
    </source>
</evidence>
<dbReference type="GO" id="GO:0042273">
    <property type="term" value="P:ribosomal large subunit biogenesis"/>
    <property type="evidence" value="ECO:0007669"/>
    <property type="project" value="TreeGrafter"/>
</dbReference>
<dbReference type="AlphaFoldDB" id="A0A0C3DNP7"/>
<evidence type="ECO:0000256" key="4">
    <source>
        <dbReference type="ARBA" id="ARBA00015522"/>
    </source>
</evidence>
<feature type="region of interest" description="Disordered" evidence="6">
    <location>
        <begin position="1"/>
        <end position="33"/>
    </location>
</feature>
<dbReference type="Pfam" id="PF09420">
    <property type="entry name" value="Nop16"/>
    <property type="match status" value="1"/>
</dbReference>
<accession>A0A0C3DNP7</accession>
<evidence type="ECO:0000256" key="6">
    <source>
        <dbReference type="SAM" id="MobiDB-lite"/>
    </source>
</evidence>
<sequence>MANPRQRRKSKSNHKPVSHSKRAKKLLMKMPPIRGPKALQDAWDKTKTVRQNYVALGLQQTLNPISSGGSEVDLHYTRDAPKTTVPDQRCPSSTVIPKGFGKIVRDESGAVVAIELAEEEAESNSGDVEGLGVDSAWVQGGGTKRSEEGRVIEGLEALAAGGQKRARHTSEGERRYLARLVGRYGDDYAQMGRDRRLNPAQKTPGELRRAVTRAGGMEALCTD</sequence>
<reference evidence="8" key="2">
    <citation type="submission" date="2015-01" db="EMBL/GenBank/DDBJ databases">
        <title>Evolutionary Origins and Diversification of the Mycorrhizal Mutualists.</title>
        <authorList>
            <consortium name="DOE Joint Genome Institute"/>
            <consortium name="Mycorrhizal Genomics Consortium"/>
            <person name="Kohler A."/>
            <person name="Kuo A."/>
            <person name="Nagy L.G."/>
            <person name="Floudas D."/>
            <person name="Copeland A."/>
            <person name="Barry K.W."/>
            <person name="Cichocki N."/>
            <person name="Veneault-Fourrey C."/>
            <person name="LaButti K."/>
            <person name="Lindquist E.A."/>
            <person name="Lipzen A."/>
            <person name="Lundell T."/>
            <person name="Morin E."/>
            <person name="Murat C."/>
            <person name="Riley R."/>
            <person name="Ohm R."/>
            <person name="Sun H."/>
            <person name="Tunlid A."/>
            <person name="Henrissat B."/>
            <person name="Grigoriev I.V."/>
            <person name="Hibbett D.S."/>
            <person name="Martin F."/>
        </authorList>
    </citation>
    <scope>NUCLEOTIDE SEQUENCE [LARGE SCALE GENOMIC DNA]</scope>
    <source>
        <strain evidence="8">Foug A</strain>
    </source>
</reference>
<feature type="region of interest" description="Disordered" evidence="6">
    <location>
        <begin position="123"/>
        <end position="145"/>
    </location>
</feature>
<dbReference type="PANTHER" id="PTHR13243">
    <property type="entry name" value="HSPC111 PROTEIN-RELATED"/>
    <property type="match status" value="1"/>
</dbReference>
<dbReference type="InterPro" id="IPR019002">
    <property type="entry name" value="Ribosome_biogenesis_Nop16"/>
</dbReference>
<dbReference type="STRING" id="1036808.A0A0C3DNP7"/>
<evidence type="ECO:0000256" key="5">
    <source>
        <dbReference type="ARBA" id="ARBA00023242"/>
    </source>
</evidence>
<evidence type="ECO:0000256" key="2">
    <source>
        <dbReference type="ARBA" id="ARBA00004604"/>
    </source>
</evidence>
<comment type="subcellular location">
    <subcellularLocation>
        <location evidence="2">Nucleus</location>
        <location evidence="2">Nucleolus</location>
    </subcellularLocation>
</comment>
<keyword evidence="8" id="KW-1185">Reference proteome</keyword>
<dbReference type="PANTHER" id="PTHR13243:SF1">
    <property type="entry name" value="NUCLEOLAR PROTEIN 16"/>
    <property type="match status" value="1"/>
</dbReference>
<comment type="function">
    <text evidence="1">Involved in the biogenesis of the 60S ribosomal subunit.</text>
</comment>
<dbReference type="Proteomes" id="UP000053989">
    <property type="component" value="Unassembled WGS sequence"/>
</dbReference>
<keyword evidence="5" id="KW-0539">Nucleus</keyword>
<dbReference type="InParanoid" id="A0A0C3DNP7"/>
<proteinExistence type="inferred from homology"/>
<protein>
    <recommendedName>
        <fullName evidence="4">Nucleolar protein 16</fullName>
    </recommendedName>
</protein>
<comment type="similarity">
    <text evidence="3">Belongs to the NOP16 family.</text>
</comment>
<dbReference type="OrthoDB" id="285729at2759"/>